<evidence type="ECO:0000256" key="5">
    <source>
        <dbReference type="ARBA" id="ARBA00022840"/>
    </source>
</evidence>
<dbReference type="Pfam" id="PF26118">
    <property type="entry name" value="DUF8035"/>
    <property type="match status" value="1"/>
</dbReference>
<keyword evidence="9" id="KW-1185">Reference proteome</keyword>
<evidence type="ECO:0000313" key="9">
    <source>
        <dbReference type="Proteomes" id="UP000566819"/>
    </source>
</evidence>
<keyword evidence="5" id="KW-0067">ATP-binding</keyword>
<dbReference type="InterPro" id="IPR011009">
    <property type="entry name" value="Kinase-like_dom_sf"/>
</dbReference>
<dbReference type="GO" id="GO:0004674">
    <property type="term" value="F:protein serine/threonine kinase activity"/>
    <property type="evidence" value="ECO:0007669"/>
    <property type="project" value="UniProtKB-EC"/>
</dbReference>
<dbReference type="GO" id="GO:0005524">
    <property type="term" value="F:ATP binding"/>
    <property type="evidence" value="ECO:0007669"/>
    <property type="project" value="UniProtKB-KW"/>
</dbReference>
<reference evidence="8 9" key="1">
    <citation type="submission" date="2020-03" db="EMBL/GenBank/DDBJ databases">
        <title>Draft Genome Sequence of Cudoniella acicularis.</title>
        <authorList>
            <person name="Buettner E."/>
            <person name="Kellner H."/>
        </authorList>
    </citation>
    <scope>NUCLEOTIDE SEQUENCE [LARGE SCALE GENOMIC DNA]</scope>
    <source>
        <strain evidence="8 9">DSM 108380</strain>
    </source>
</reference>
<comment type="caution">
    <text evidence="8">The sequence shown here is derived from an EMBL/GenBank/DDBJ whole genome shotgun (WGS) entry which is preliminary data.</text>
</comment>
<feature type="compositionally biased region" description="Basic and acidic residues" evidence="6">
    <location>
        <begin position="604"/>
        <end position="618"/>
    </location>
</feature>
<organism evidence="8 9">
    <name type="scientific">Cudoniella acicularis</name>
    <dbReference type="NCBI Taxonomy" id="354080"/>
    <lineage>
        <taxon>Eukaryota</taxon>
        <taxon>Fungi</taxon>
        <taxon>Dikarya</taxon>
        <taxon>Ascomycota</taxon>
        <taxon>Pezizomycotina</taxon>
        <taxon>Leotiomycetes</taxon>
        <taxon>Helotiales</taxon>
        <taxon>Tricladiaceae</taxon>
        <taxon>Cudoniella</taxon>
    </lineage>
</organism>
<name>A0A8H4W5I7_9HELO</name>
<evidence type="ECO:0000256" key="3">
    <source>
        <dbReference type="ARBA" id="ARBA00022741"/>
    </source>
</evidence>
<evidence type="ECO:0000313" key="8">
    <source>
        <dbReference type="EMBL" id="KAF4634226.1"/>
    </source>
</evidence>
<dbReference type="InterPro" id="IPR058348">
    <property type="entry name" value="DUF8035"/>
</dbReference>
<feature type="compositionally biased region" description="Polar residues" evidence="6">
    <location>
        <begin position="408"/>
        <end position="417"/>
    </location>
</feature>
<proteinExistence type="predicted"/>
<evidence type="ECO:0000256" key="6">
    <source>
        <dbReference type="SAM" id="MobiDB-lite"/>
    </source>
</evidence>
<dbReference type="SUPFAM" id="SSF56112">
    <property type="entry name" value="Protein kinase-like (PK-like)"/>
    <property type="match status" value="1"/>
</dbReference>
<dbReference type="PANTHER" id="PTHR43671">
    <property type="entry name" value="SERINE/THREONINE-PROTEIN KINASE NEK"/>
    <property type="match status" value="1"/>
</dbReference>
<sequence>MSLLHDLDDYKLETQFGKDPDCVLHTSYKSDRARGLRKVAVEEKWIPQDVELGAGTFGTVRLEKQFLDLQQKEAAHRAVKLLNKTQMERKNIDYKKELVALTKFSRSKNIFVVQKSPWWVKIGDFGISKRVSNDDTALHTATGTPHYLAPEVFHYVETGEDEETSSYTNAVDIWSFACVVYQMVALQVPFPNYPISLVKFCKDGAFPEPPLALRTSILGIDFIKKVLVALPQARPSAEDLLEEEWLHVEREERVEMATNSPKTTIDLGSTNDVPEQTTTISNFDNQTDESDQNTQTIRASQPSDNNNYFTPRGILEPARYIMDFVGRGTTIKSEGVSKANPRPSSATRPPSYTDGVRPGEVAYGTVEPQVEPRPEESQSYMARMSTALRRTPSPQQVFDGRRDKTDSNTKQTTSPTRSRSDVTKPVNPERIPTREDEAYKKWMKENLMVSNVSERPTYTRMSRRHTSLESLNAFNMDWILDYDPEYVLVKQKVPEEMQEWLFSHTARLRQRRIMEEDIRRIEDEEGRAYDMQWDMQWRQADEKASTSFDRSRHRHRDPYIIAPPIPPRLVKGENFDGFVPVARTRSPRLVGRQSVGRVVVVDDRPPRAERRQSPREHIVISNDSPSTNKHRHSMDKNWADAYESLQGEIEENGSGRQPSALSPRGYFLLSPSGREMKESSDGFPKKRKTRMPLGLVNTQAIIDLGYAFEREGDVIVIQKALGRAGIDEVIKLSEAYNAAEGYRALSEEQIKLPVRLAVEHHPEKIARLETDIADVDAKTRVLKEGEINKNKRKPRQRRHVHDSDDDQILMTISGSATGGQVMIGGSQFEIPKGGELEIKGGKEGPEFGRGLGYGLC</sequence>
<dbReference type="AlphaFoldDB" id="A0A8H4W5I7"/>
<evidence type="ECO:0000256" key="2">
    <source>
        <dbReference type="ARBA" id="ARBA00022679"/>
    </source>
</evidence>
<protein>
    <recommendedName>
        <fullName evidence="1">non-specific serine/threonine protein kinase</fullName>
        <ecNumber evidence="1">2.7.11.1</ecNumber>
    </recommendedName>
</protein>
<keyword evidence="3" id="KW-0547">Nucleotide-binding</keyword>
<keyword evidence="4" id="KW-0418">Kinase</keyword>
<dbReference type="OrthoDB" id="10252171at2759"/>
<feature type="compositionally biased region" description="Polar residues" evidence="6">
    <location>
        <begin position="292"/>
        <end position="309"/>
    </location>
</feature>
<dbReference type="EMBL" id="JAAMPI010000200">
    <property type="protein sequence ID" value="KAF4634226.1"/>
    <property type="molecule type" value="Genomic_DNA"/>
</dbReference>
<dbReference type="Pfam" id="PF00069">
    <property type="entry name" value="Pkinase"/>
    <property type="match status" value="1"/>
</dbReference>
<dbReference type="EC" id="2.7.11.1" evidence="1"/>
<feature type="region of interest" description="Disordered" evidence="6">
    <location>
        <begin position="604"/>
        <end position="633"/>
    </location>
</feature>
<dbReference type="Gene3D" id="1.10.510.10">
    <property type="entry name" value="Transferase(Phosphotransferase) domain 1"/>
    <property type="match status" value="1"/>
</dbReference>
<dbReference type="PROSITE" id="PS50011">
    <property type="entry name" value="PROTEIN_KINASE_DOM"/>
    <property type="match status" value="1"/>
</dbReference>
<evidence type="ECO:0000259" key="7">
    <source>
        <dbReference type="PROSITE" id="PS50011"/>
    </source>
</evidence>
<dbReference type="InterPro" id="IPR050660">
    <property type="entry name" value="NEK_Ser/Thr_kinase"/>
</dbReference>
<feature type="region of interest" description="Disordered" evidence="6">
    <location>
        <begin position="332"/>
        <end position="430"/>
    </location>
</feature>
<feature type="compositionally biased region" description="Polar residues" evidence="6">
    <location>
        <begin position="257"/>
        <end position="285"/>
    </location>
</feature>
<gene>
    <name evidence="8" type="ORF">G7Y89_g3896</name>
</gene>
<dbReference type="Proteomes" id="UP000566819">
    <property type="component" value="Unassembled WGS sequence"/>
</dbReference>
<keyword evidence="2" id="KW-0808">Transferase</keyword>
<feature type="domain" description="Protein kinase" evidence="7">
    <location>
        <begin position="1"/>
        <end position="246"/>
    </location>
</feature>
<accession>A0A8H4W5I7</accession>
<evidence type="ECO:0000256" key="1">
    <source>
        <dbReference type="ARBA" id="ARBA00012513"/>
    </source>
</evidence>
<feature type="region of interest" description="Disordered" evidence="6">
    <location>
        <begin position="253"/>
        <end position="311"/>
    </location>
</feature>
<dbReference type="PANTHER" id="PTHR43671:SF13">
    <property type="entry name" value="SERINE_THREONINE-PROTEIN KINASE NEK2"/>
    <property type="match status" value="1"/>
</dbReference>
<evidence type="ECO:0000256" key="4">
    <source>
        <dbReference type="ARBA" id="ARBA00022777"/>
    </source>
</evidence>
<dbReference type="InterPro" id="IPR000719">
    <property type="entry name" value="Prot_kinase_dom"/>
</dbReference>